<proteinExistence type="predicted"/>
<protein>
    <recommendedName>
        <fullName evidence="3">WD40 repeat domain-containing protein</fullName>
    </recommendedName>
</protein>
<dbReference type="EMBL" id="PXYV01000020">
    <property type="protein sequence ID" value="PSR22256.1"/>
    <property type="molecule type" value="Genomic_DNA"/>
</dbReference>
<evidence type="ECO:0000313" key="1">
    <source>
        <dbReference type="EMBL" id="PSR22256.1"/>
    </source>
</evidence>
<dbReference type="AlphaFoldDB" id="A0A2T2WJ60"/>
<organism evidence="1 2">
    <name type="scientific">Sulfobacillus acidophilus</name>
    <dbReference type="NCBI Taxonomy" id="53633"/>
    <lineage>
        <taxon>Bacteria</taxon>
        <taxon>Bacillati</taxon>
        <taxon>Bacillota</taxon>
        <taxon>Clostridia</taxon>
        <taxon>Eubacteriales</taxon>
        <taxon>Clostridiales Family XVII. Incertae Sedis</taxon>
        <taxon>Sulfobacillus</taxon>
    </lineage>
</organism>
<name>A0A2T2WJ60_9FIRM</name>
<evidence type="ECO:0008006" key="3">
    <source>
        <dbReference type="Google" id="ProtNLM"/>
    </source>
</evidence>
<reference evidence="1 2" key="1">
    <citation type="journal article" date="2014" name="BMC Genomics">
        <title>Comparison of environmental and isolate Sulfobacillus genomes reveals diverse carbon, sulfur, nitrogen, and hydrogen metabolisms.</title>
        <authorList>
            <person name="Justice N.B."/>
            <person name="Norman A."/>
            <person name="Brown C.T."/>
            <person name="Singh A."/>
            <person name="Thomas B.C."/>
            <person name="Banfield J.F."/>
        </authorList>
    </citation>
    <scope>NUCLEOTIDE SEQUENCE [LARGE SCALE GENOMIC DNA]</scope>
    <source>
        <strain evidence="1">AMDSBA3</strain>
    </source>
</reference>
<accession>A0A2T2WJ60</accession>
<evidence type="ECO:0000313" key="2">
    <source>
        <dbReference type="Proteomes" id="UP000241848"/>
    </source>
</evidence>
<dbReference type="SUPFAM" id="SSF82171">
    <property type="entry name" value="DPP6 N-terminal domain-like"/>
    <property type="match status" value="1"/>
</dbReference>
<comment type="caution">
    <text evidence="1">The sequence shown here is derived from an EMBL/GenBank/DDBJ whole genome shotgun (WGS) entry which is preliminary data.</text>
</comment>
<sequence length="341" mass="37273">MKRPVSLLLLLVFTAIQIYFAQVPVSHQVESSTWIEVSPHAGGLVERQQHYYLITVNATYRLQANQVHITAQKHRLTWVDVPEPSGMGVWKLAVGPSAIPLVGLGGPVYPAPNGQSVLWVDPRTRLAYLSQPTVSGLRRLSPELGSVTGALWAPDSQALGLVGQGPQGTGAYLWDRDGNLSAVALPSGQLRIAALGFARNNVLLAALNNGRVLYQGKGLVPLPALSPIYLDKGHADILGETANDVIFWTAGRRLTFLRPDLKWMGQAVFSRNGQIAAVLSQTIGGQWRLLTYTTHQHLEISMPFAKDTRYRLLGFLGDHWILVTVPDGPHMGTYAWWAQGT</sequence>
<gene>
    <name evidence="1" type="ORF">C7B45_07755</name>
</gene>
<dbReference type="Proteomes" id="UP000241848">
    <property type="component" value="Unassembled WGS sequence"/>
</dbReference>